<evidence type="ECO:0000313" key="4">
    <source>
        <dbReference type="Proteomes" id="UP000266673"/>
    </source>
</evidence>
<keyword evidence="2" id="KW-0472">Membrane</keyword>
<feature type="transmembrane region" description="Helical" evidence="2">
    <location>
        <begin position="56"/>
        <end position="78"/>
    </location>
</feature>
<feature type="compositionally biased region" description="Polar residues" evidence="1">
    <location>
        <begin position="1"/>
        <end position="17"/>
    </location>
</feature>
<dbReference type="OrthoDB" id="2422435at2759"/>
<evidence type="ECO:0000313" key="3">
    <source>
        <dbReference type="EMBL" id="RIB17272.1"/>
    </source>
</evidence>
<feature type="region of interest" description="Disordered" evidence="1">
    <location>
        <begin position="127"/>
        <end position="229"/>
    </location>
</feature>
<feature type="compositionally biased region" description="Low complexity" evidence="1">
    <location>
        <begin position="138"/>
        <end position="152"/>
    </location>
</feature>
<feature type="compositionally biased region" description="Basic residues" evidence="1">
    <location>
        <begin position="160"/>
        <end position="178"/>
    </location>
</feature>
<name>A0A397V5F3_9GLOM</name>
<feature type="compositionally biased region" description="Basic and acidic residues" evidence="1">
    <location>
        <begin position="127"/>
        <end position="137"/>
    </location>
</feature>
<sequence length="276" mass="30531">MSAVSANNTMVSSGKDGSSSTNVASSVTSVSPSILVHSNRSVYGVWEFFNIQVPTFSLASVFSMLIVVTFLILALALMHKHVVKPSWKPSSQQLSEKFRLYMAGSMVGARRMFNGWTMSRQDDVTISNRDEKNRRLSLDMSSSSSISLSPSDPVDDTVPRLHKKASNTRLSSHRRSNLRSKPQILSPIDDNPSTISSNDDQPIDQSTETDDSKTTVTINVSDPRSENVTHQEIDYEIGGGVSVNQLHQNFDNESQFNDNQEIINSRNESCQNSIIL</sequence>
<dbReference type="Proteomes" id="UP000266673">
    <property type="component" value="Unassembled WGS sequence"/>
</dbReference>
<evidence type="ECO:0000256" key="1">
    <source>
        <dbReference type="SAM" id="MobiDB-lite"/>
    </source>
</evidence>
<reference evidence="3 4" key="1">
    <citation type="submission" date="2018-06" db="EMBL/GenBank/DDBJ databases">
        <title>Comparative genomics reveals the genomic features of Rhizophagus irregularis, R. cerebriforme, R. diaphanum and Gigaspora rosea, and their symbiotic lifestyle signature.</title>
        <authorList>
            <person name="Morin E."/>
            <person name="San Clemente H."/>
            <person name="Chen E.C.H."/>
            <person name="De La Providencia I."/>
            <person name="Hainaut M."/>
            <person name="Kuo A."/>
            <person name="Kohler A."/>
            <person name="Murat C."/>
            <person name="Tang N."/>
            <person name="Roy S."/>
            <person name="Loubradou J."/>
            <person name="Henrissat B."/>
            <person name="Grigoriev I.V."/>
            <person name="Corradi N."/>
            <person name="Roux C."/>
            <person name="Martin F.M."/>
        </authorList>
    </citation>
    <scope>NUCLEOTIDE SEQUENCE [LARGE SCALE GENOMIC DNA]</scope>
    <source>
        <strain evidence="3 4">DAOM 194757</strain>
    </source>
</reference>
<organism evidence="3 4">
    <name type="scientific">Gigaspora rosea</name>
    <dbReference type="NCBI Taxonomy" id="44941"/>
    <lineage>
        <taxon>Eukaryota</taxon>
        <taxon>Fungi</taxon>
        <taxon>Fungi incertae sedis</taxon>
        <taxon>Mucoromycota</taxon>
        <taxon>Glomeromycotina</taxon>
        <taxon>Glomeromycetes</taxon>
        <taxon>Diversisporales</taxon>
        <taxon>Gigasporaceae</taxon>
        <taxon>Gigaspora</taxon>
    </lineage>
</organism>
<dbReference type="AlphaFoldDB" id="A0A397V5F3"/>
<dbReference type="EMBL" id="QKWP01000619">
    <property type="protein sequence ID" value="RIB17272.1"/>
    <property type="molecule type" value="Genomic_DNA"/>
</dbReference>
<accession>A0A397V5F3</accession>
<proteinExistence type="predicted"/>
<keyword evidence="2" id="KW-1133">Transmembrane helix</keyword>
<comment type="caution">
    <text evidence="3">The sequence shown here is derived from an EMBL/GenBank/DDBJ whole genome shotgun (WGS) entry which is preliminary data.</text>
</comment>
<gene>
    <name evidence="3" type="ORF">C2G38_1446060</name>
</gene>
<keyword evidence="4" id="KW-1185">Reference proteome</keyword>
<evidence type="ECO:0000256" key="2">
    <source>
        <dbReference type="SAM" id="Phobius"/>
    </source>
</evidence>
<protein>
    <submittedName>
        <fullName evidence="3">Uncharacterized protein</fullName>
    </submittedName>
</protein>
<feature type="compositionally biased region" description="Polar residues" evidence="1">
    <location>
        <begin position="191"/>
        <end position="206"/>
    </location>
</feature>
<feature type="region of interest" description="Disordered" evidence="1">
    <location>
        <begin position="1"/>
        <end position="22"/>
    </location>
</feature>
<keyword evidence="2" id="KW-0812">Transmembrane</keyword>